<keyword evidence="3" id="KW-0645">Protease</keyword>
<dbReference type="GO" id="GO:0004222">
    <property type="term" value="F:metalloendopeptidase activity"/>
    <property type="evidence" value="ECO:0007669"/>
    <property type="project" value="InterPro"/>
</dbReference>
<dbReference type="PANTHER" id="PTHR11733:SF224">
    <property type="entry name" value="NEPRILYSIN-2"/>
    <property type="match status" value="1"/>
</dbReference>
<dbReference type="InterPro" id="IPR018497">
    <property type="entry name" value="Peptidase_M13_C"/>
</dbReference>
<comment type="cofactor">
    <cofactor evidence="1">
        <name>Zn(2+)</name>
        <dbReference type="ChEBI" id="CHEBI:29105"/>
    </cofactor>
</comment>
<evidence type="ECO:0000256" key="6">
    <source>
        <dbReference type="ARBA" id="ARBA00022833"/>
    </source>
</evidence>
<evidence type="ECO:0000256" key="1">
    <source>
        <dbReference type="ARBA" id="ARBA00001947"/>
    </source>
</evidence>
<dbReference type="Gene3D" id="3.40.390.10">
    <property type="entry name" value="Collagenase (Catalytic Domain)"/>
    <property type="match status" value="1"/>
</dbReference>
<dbReference type="Proteomes" id="UP000285301">
    <property type="component" value="Unassembled WGS sequence"/>
</dbReference>
<keyword evidence="4" id="KW-0479">Metal-binding</keyword>
<evidence type="ECO:0000256" key="5">
    <source>
        <dbReference type="ARBA" id="ARBA00022801"/>
    </source>
</evidence>
<dbReference type="Gene3D" id="1.10.1380.10">
    <property type="entry name" value="Neutral endopeptidase , domain2"/>
    <property type="match status" value="1"/>
</dbReference>
<dbReference type="AlphaFoldDB" id="A0A443RG94"/>
<reference evidence="10 11" key="1">
    <citation type="journal article" date="2018" name="Gigascience">
        <title>Genomes of trombidid mites reveal novel predicted allergens and laterally-transferred genes associated with secondary metabolism.</title>
        <authorList>
            <person name="Dong X."/>
            <person name="Chaisiri K."/>
            <person name="Xia D."/>
            <person name="Armstrong S.D."/>
            <person name="Fang Y."/>
            <person name="Donnelly M.J."/>
            <person name="Kadowaki T."/>
            <person name="McGarry J.W."/>
            <person name="Darby A.C."/>
            <person name="Makepeace B.L."/>
        </authorList>
    </citation>
    <scope>NUCLEOTIDE SEQUENCE [LARGE SCALE GENOMIC DNA]</scope>
    <source>
        <strain evidence="10">UoL-WK</strain>
    </source>
</reference>
<keyword evidence="6" id="KW-0862">Zinc</keyword>
<dbReference type="GO" id="GO:0016485">
    <property type="term" value="P:protein processing"/>
    <property type="evidence" value="ECO:0007669"/>
    <property type="project" value="TreeGrafter"/>
</dbReference>
<feature type="domain" description="Peptidase M13 N-terminal" evidence="9">
    <location>
        <begin position="93"/>
        <end position="481"/>
    </location>
</feature>
<sequence length="748" mass="86453">MKTSMEQIVCADKPEVFTISEISASIIYFCIEYGSLLKLGNPLKMLASKLNTVVERIEKDENINDRQRNTCLTPGCVNAASYLLQNMDTAISPCENFYEFACGGWERRAHIDDDKNSVSTFSETDERLTYQVRDLIERNTSKHDLDIFKHVKILYKQCKDEDAIEKIDDKILIAILKDLGGWPVVVGSKWKESEFDWINMTLKFRDLGYGYGQLVSIGVGTDFRNRDRFIITIGEAHLSLAREYLIRNLTDNVLSSYYKFMVESAVLLGADRKTASDELLTVLKFEQKLAELTTSREKSRIAAKFYNKMNIKRLSTLASKIPWHMLISKIFRQNFDGETEPILVGVPTFLTNVSKLIDNTPKQVLANYLIWRLVRSSIDMMGKKWRKLYLEYSKATTGLEVQPPRWRTCIRIVWSEFGHAISAQYVREYFSKASKMRVSKMVERIHQQFLQIIKNTDWMDEGTKRHAEEKALKMKFHVAFPDELMDDKKIAEFYKGVELNPKESYFKTILQLSLWGIEFTHSFLRKKNDRDAWWKYGHSALVNAFYHVFDNSIFLPAGILQNPFFGADCPMYINYGAIGSVIGHEITHGFDDVGRQFDKDGNNIIWWNNATDTRFREKTRCIIDQYSQYEVIDGEKINGINTQGENIADNGGLKEAYFAYKRYEQEFGKELHLPGLNFNSDQLFFLSFANVWCRKVRPKALKMSLELGAHSPGNFRVIGTLSNSNEFAKAFKCPKGSRMNPNKKCVVW</sequence>
<evidence type="ECO:0000256" key="3">
    <source>
        <dbReference type="ARBA" id="ARBA00022670"/>
    </source>
</evidence>
<comment type="caution">
    <text evidence="10">The sequence shown here is derived from an EMBL/GenBank/DDBJ whole genome shotgun (WGS) entry which is preliminary data.</text>
</comment>
<dbReference type="InterPro" id="IPR042089">
    <property type="entry name" value="Peptidase_M13_dom_2"/>
</dbReference>
<organism evidence="10 11">
    <name type="scientific">Dinothrombium tinctorium</name>
    <dbReference type="NCBI Taxonomy" id="1965070"/>
    <lineage>
        <taxon>Eukaryota</taxon>
        <taxon>Metazoa</taxon>
        <taxon>Ecdysozoa</taxon>
        <taxon>Arthropoda</taxon>
        <taxon>Chelicerata</taxon>
        <taxon>Arachnida</taxon>
        <taxon>Acari</taxon>
        <taxon>Acariformes</taxon>
        <taxon>Trombidiformes</taxon>
        <taxon>Prostigmata</taxon>
        <taxon>Anystina</taxon>
        <taxon>Parasitengona</taxon>
        <taxon>Trombidioidea</taxon>
        <taxon>Trombidiidae</taxon>
        <taxon>Dinothrombium</taxon>
    </lineage>
</organism>
<proteinExistence type="inferred from homology"/>
<evidence type="ECO:0000259" key="9">
    <source>
        <dbReference type="Pfam" id="PF05649"/>
    </source>
</evidence>
<keyword evidence="5" id="KW-0378">Hydrolase</keyword>
<dbReference type="EMBL" id="NCKU01000764">
    <property type="protein sequence ID" value="RWS14267.1"/>
    <property type="molecule type" value="Genomic_DNA"/>
</dbReference>
<dbReference type="SUPFAM" id="SSF55486">
    <property type="entry name" value="Metalloproteases ('zincins'), catalytic domain"/>
    <property type="match status" value="1"/>
</dbReference>
<evidence type="ECO:0000313" key="10">
    <source>
        <dbReference type="EMBL" id="RWS14267.1"/>
    </source>
</evidence>
<dbReference type="GO" id="GO:0005886">
    <property type="term" value="C:plasma membrane"/>
    <property type="evidence" value="ECO:0007669"/>
    <property type="project" value="TreeGrafter"/>
</dbReference>
<feature type="domain" description="Peptidase M13 C-terminal" evidence="8">
    <location>
        <begin position="543"/>
        <end position="746"/>
    </location>
</feature>
<accession>A0A443RG94</accession>
<dbReference type="PROSITE" id="PS51885">
    <property type="entry name" value="NEPRILYSIN"/>
    <property type="match status" value="1"/>
</dbReference>
<comment type="similarity">
    <text evidence="2">Belongs to the peptidase M13 family.</text>
</comment>
<gene>
    <name evidence="10" type="ORF">B4U79_05791</name>
</gene>
<evidence type="ECO:0000256" key="2">
    <source>
        <dbReference type="ARBA" id="ARBA00007357"/>
    </source>
</evidence>
<keyword evidence="7" id="KW-0482">Metalloprotease</keyword>
<dbReference type="GO" id="GO:0046872">
    <property type="term" value="F:metal ion binding"/>
    <property type="evidence" value="ECO:0007669"/>
    <property type="project" value="UniProtKB-KW"/>
</dbReference>
<dbReference type="Pfam" id="PF01431">
    <property type="entry name" value="Peptidase_M13"/>
    <property type="match status" value="1"/>
</dbReference>
<evidence type="ECO:0000313" key="11">
    <source>
        <dbReference type="Proteomes" id="UP000285301"/>
    </source>
</evidence>
<dbReference type="OrthoDB" id="6475849at2759"/>
<dbReference type="CDD" id="cd08662">
    <property type="entry name" value="M13"/>
    <property type="match status" value="1"/>
</dbReference>
<dbReference type="InterPro" id="IPR000718">
    <property type="entry name" value="Peptidase_M13"/>
</dbReference>
<evidence type="ECO:0000259" key="8">
    <source>
        <dbReference type="Pfam" id="PF01431"/>
    </source>
</evidence>
<keyword evidence="11" id="KW-1185">Reference proteome</keyword>
<evidence type="ECO:0000256" key="7">
    <source>
        <dbReference type="ARBA" id="ARBA00023049"/>
    </source>
</evidence>
<dbReference type="InterPro" id="IPR024079">
    <property type="entry name" value="MetalloPept_cat_dom_sf"/>
</dbReference>
<dbReference type="InterPro" id="IPR008753">
    <property type="entry name" value="Peptidase_M13_N"/>
</dbReference>
<name>A0A443RG94_9ACAR</name>
<evidence type="ECO:0000256" key="4">
    <source>
        <dbReference type="ARBA" id="ARBA00022723"/>
    </source>
</evidence>
<protein>
    <submittedName>
        <fullName evidence="10">Membrane metallo-endopeptidase-like 1 isoform X3</fullName>
    </submittedName>
</protein>
<dbReference type="Pfam" id="PF05649">
    <property type="entry name" value="Peptidase_M13_N"/>
    <property type="match status" value="1"/>
</dbReference>
<dbReference type="PANTHER" id="PTHR11733">
    <property type="entry name" value="ZINC METALLOPROTEASE FAMILY M13 NEPRILYSIN-RELATED"/>
    <property type="match status" value="1"/>
</dbReference>
<dbReference type="PRINTS" id="PR00786">
    <property type="entry name" value="NEPRILYSIN"/>
</dbReference>